<dbReference type="RefSeq" id="WP_080797568.1">
    <property type="nucleotide sequence ID" value="NZ_LT828540.1"/>
</dbReference>
<dbReference type="SUPFAM" id="SSF56796">
    <property type="entry name" value="Dehydroquinate synthase-like"/>
    <property type="match status" value="1"/>
</dbReference>
<dbReference type="Proteomes" id="UP000191931">
    <property type="component" value="Unassembled WGS sequence"/>
</dbReference>
<reference evidence="7 8" key="1">
    <citation type="submission" date="2017-03" db="EMBL/GenBank/DDBJ databases">
        <authorList>
            <person name="Afonso C.L."/>
            <person name="Miller P.J."/>
            <person name="Scott M.A."/>
            <person name="Spackman E."/>
            <person name="Goraichik I."/>
            <person name="Dimitrov K.M."/>
            <person name="Suarez D.L."/>
            <person name="Swayne D.E."/>
        </authorList>
    </citation>
    <scope>NUCLEOTIDE SEQUENCE [LARGE SCALE GENOMIC DNA]</scope>
    <source>
        <strain evidence="7">PRJEB14757</strain>
    </source>
</reference>
<dbReference type="CDD" id="cd08183">
    <property type="entry name" value="Fe-ADH-like"/>
    <property type="match status" value="1"/>
</dbReference>
<dbReference type="STRING" id="1246637.MTBBW1_10049"/>
<organism evidence="7 8">
    <name type="scientific">Desulfamplus magnetovallimortis</name>
    <dbReference type="NCBI Taxonomy" id="1246637"/>
    <lineage>
        <taxon>Bacteria</taxon>
        <taxon>Pseudomonadati</taxon>
        <taxon>Thermodesulfobacteriota</taxon>
        <taxon>Desulfobacteria</taxon>
        <taxon>Desulfobacterales</taxon>
        <taxon>Desulfobacteraceae</taxon>
        <taxon>Desulfamplus</taxon>
    </lineage>
</organism>
<dbReference type="FunFam" id="3.40.50.1970:FF:000003">
    <property type="entry name" value="Alcohol dehydrogenase, iron-containing"/>
    <property type="match status" value="1"/>
</dbReference>
<dbReference type="InterPro" id="IPR039697">
    <property type="entry name" value="Alcohol_dehydrogenase_Fe"/>
</dbReference>
<protein>
    <submittedName>
        <fullName evidence="7">Putative iron-containing alcohol dehydrogenases</fullName>
        <ecNumber evidence="7">1.1.1.1</ecNumber>
    </submittedName>
</protein>
<gene>
    <name evidence="7" type="ORF">MTBBW1_10049</name>
</gene>
<evidence type="ECO:0000313" key="7">
    <source>
        <dbReference type="EMBL" id="SLM27390.1"/>
    </source>
</evidence>
<dbReference type="Gene3D" id="1.20.1090.10">
    <property type="entry name" value="Dehydroquinate synthase-like - alpha domain"/>
    <property type="match status" value="1"/>
</dbReference>
<evidence type="ECO:0000259" key="6">
    <source>
        <dbReference type="Pfam" id="PF25137"/>
    </source>
</evidence>
<dbReference type="GO" id="GO:0046872">
    <property type="term" value="F:metal ion binding"/>
    <property type="evidence" value="ECO:0007669"/>
    <property type="project" value="InterPro"/>
</dbReference>
<evidence type="ECO:0000256" key="1">
    <source>
        <dbReference type="ARBA" id="ARBA00001962"/>
    </source>
</evidence>
<feature type="domain" description="Fe-containing alcohol dehydrogenase-like C-terminal" evidence="6">
    <location>
        <begin position="224"/>
        <end position="428"/>
    </location>
</feature>
<keyword evidence="4" id="KW-0520">NAD</keyword>
<dbReference type="InterPro" id="IPR018211">
    <property type="entry name" value="ADH_Fe_CS"/>
</dbReference>
<proteinExistence type="inferred from homology"/>
<dbReference type="PROSITE" id="PS00913">
    <property type="entry name" value="ADH_IRON_1"/>
    <property type="match status" value="1"/>
</dbReference>
<keyword evidence="8" id="KW-1185">Reference proteome</keyword>
<dbReference type="InterPro" id="IPR056798">
    <property type="entry name" value="ADH_Fe_C"/>
</dbReference>
<evidence type="ECO:0000256" key="2">
    <source>
        <dbReference type="ARBA" id="ARBA00007358"/>
    </source>
</evidence>
<dbReference type="OrthoDB" id="9778433at2"/>
<dbReference type="GO" id="GO:0004022">
    <property type="term" value="F:alcohol dehydrogenase (NAD+) activity"/>
    <property type="evidence" value="ECO:0007669"/>
    <property type="project" value="UniProtKB-EC"/>
</dbReference>
<dbReference type="Pfam" id="PF00465">
    <property type="entry name" value="Fe-ADH"/>
    <property type="match status" value="1"/>
</dbReference>
<dbReference type="EMBL" id="FWEV01000001">
    <property type="protein sequence ID" value="SLM27390.1"/>
    <property type="molecule type" value="Genomic_DNA"/>
</dbReference>
<dbReference type="PANTHER" id="PTHR11496:SF102">
    <property type="entry name" value="ALCOHOL DEHYDROGENASE 4"/>
    <property type="match status" value="1"/>
</dbReference>
<dbReference type="Pfam" id="PF25137">
    <property type="entry name" value="ADH_Fe_C"/>
    <property type="match status" value="1"/>
</dbReference>
<dbReference type="AlphaFoldDB" id="A0A1W1H4I7"/>
<comment type="cofactor">
    <cofactor evidence="1">
        <name>Fe cation</name>
        <dbReference type="ChEBI" id="CHEBI:24875"/>
    </cofactor>
</comment>
<keyword evidence="3 7" id="KW-0560">Oxidoreductase</keyword>
<comment type="similarity">
    <text evidence="2">Belongs to the iron-containing alcohol dehydrogenase family.</text>
</comment>
<evidence type="ECO:0000313" key="8">
    <source>
        <dbReference type="Proteomes" id="UP000191931"/>
    </source>
</evidence>
<feature type="domain" description="Alcohol dehydrogenase iron-type/glycerol dehydrogenase GldA" evidence="5">
    <location>
        <begin position="34"/>
        <end position="213"/>
    </location>
</feature>
<dbReference type="PANTHER" id="PTHR11496">
    <property type="entry name" value="ALCOHOL DEHYDROGENASE"/>
    <property type="match status" value="1"/>
</dbReference>
<evidence type="ECO:0000256" key="3">
    <source>
        <dbReference type="ARBA" id="ARBA00023002"/>
    </source>
</evidence>
<evidence type="ECO:0000259" key="5">
    <source>
        <dbReference type="Pfam" id="PF00465"/>
    </source>
</evidence>
<name>A0A1W1H4I7_9BACT</name>
<evidence type="ECO:0000256" key="4">
    <source>
        <dbReference type="ARBA" id="ARBA00023027"/>
    </source>
</evidence>
<accession>A0A1W1H4I7</accession>
<sequence length="430" mass="46519">MSSYEIMYPLSPSPFNLQKRQGYNKNMNFTFLSPVKIIFGTGSVDNLVDAIHSLHQSAHTDTKASGPGKILVVTGKNSLRASNIIQILEDGNLEYNIFVQEGEPTVEKFALALEKIQNSGIEMIVAIGGGSIIDTGKALSALITNTQNIMTYLEVIGKGSPLENRSLPMIAIPTTAGTGAEATCNAVLTSLEHKVKVSLRSPYMYPDIAIVDPLLCRSMPPHITASTGMDALVQLIESFTSKFSNPITDALCRDGIQRVARSLYKAWKKPQDVDARIDMSLAGLYSGITLANAKLGAVHGIAAPMGGMTAAPHGIICALLLAPVMRENIRTIQETQETAGETLYTDQALVRYLEISKILTSNLSAQIHDSLEWIENLVTNMNLPATAEINLTSEERVLLAEKAMNSSSMKGNPVPLNTKQLIKIINRSIP</sequence>
<dbReference type="Gene3D" id="3.40.50.1970">
    <property type="match status" value="1"/>
</dbReference>
<dbReference type="EC" id="1.1.1.1" evidence="7"/>
<dbReference type="InterPro" id="IPR001670">
    <property type="entry name" value="ADH_Fe/GldA"/>
</dbReference>